<dbReference type="AlphaFoldDB" id="A0A7J0EF78"/>
<evidence type="ECO:0000313" key="3">
    <source>
        <dbReference type="Proteomes" id="UP000585474"/>
    </source>
</evidence>
<comment type="caution">
    <text evidence="2">The sequence shown here is derived from an EMBL/GenBank/DDBJ whole genome shotgun (WGS) entry which is preliminary data.</text>
</comment>
<organism evidence="2 3">
    <name type="scientific">Actinidia rufa</name>
    <dbReference type="NCBI Taxonomy" id="165716"/>
    <lineage>
        <taxon>Eukaryota</taxon>
        <taxon>Viridiplantae</taxon>
        <taxon>Streptophyta</taxon>
        <taxon>Embryophyta</taxon>
        <taxon>Tracheophyta</taxon>
        <taxon>Spermatophyta</taxon>
        <taxon>Magnoliopsida</taxon>
        <taxon>eudicotyledons</taxon>
        <taxon>Gunneridae</taxon>
        <taxon>Pentapetalae</taxon>
        <taxon>asterids</taxon>
        <taxon>Ericales</taxon>
        <taxon>Actinidiaceae</taxon>
        <taxon>Actinidia</taxon>
    </lineage>
</organism>
<evidence type="ECO:0000313" key="2">
    <source>
        <dbReference type="EMBL" id="GFY85144.1"/>
    </source>
</evidence>
<protein>
    <submittedName>
        <fullName evidence="2">Uncharacterized protein</fullName>
    </submittedName>
</protein>
<accession>A0A7J0EF78</accession>
<dbReference type="Proteomes" id="UP000585474">
    <property type="component" value="Unassembled WGS sequence"/>
</dbReference>
<dbReference type="OrthoDB" id="1738513at2759"/>
<reference evidence="2 3" key="1">
    <citation type="submission" date="2019-07" db="EMBL/GenBank/DDBJ databases">
        <title>De Novo Assembly of kiwifruit Actinidia rufa.</title>
        <authorList>
            <person name="Sugita-Konishi S."/>
            <person name="Sato K."/>
            <person name="Mori E."/>
            <person name="Abe Y."/>
            <person name="Kisaki G."/>
            <person name="Hamano K."/>
            <person name="Suezawa K."/>
            <person name="Otani M."/>
            <person name="Fukuda T."/>
            <person name="Manabe T."/>
            <person name="Gomi K."/>
            <person name="Tabuchi M."/>
            <person name="Akimitsu K."/>
            <person name="Kataoka I."/>
        </authorList>
    </citation>
    <scope>NUCLEOTIDE SEQUENCE [LARGE SCALE GENOMIC DNA]</scope>
    <source>
        <strain evidence="3">cv. Fuchu</strain>
    </source>
</reference>
<gene>
    <name evidence="2" type="ORF">Acr_03g0019180</name>
</gene>
<feature type="compositionally biased region" description="Basic and acidic residues" evidence="1">
    <location>
        <begin position="36"/>
        <end position="73"/>
    </location>
</feature>
<keyword evidence="3" id="KW-1185">Reference proteome</keyword>
<sequence length="162" mass="18091">MVVRSLGRTNKRENGIHKGHSLENGVTAGNTKRQKCKEVSEKNRQTTVKRELLGKKTKVYERRKVNPPEEPKKTKVHERKNVNPPHTVVHDHKGSEGKEAILGSKESKNSANAEGVQGAVTNMVLTEVAESGIGIEKSAHAKVTETLRTFNKLYLHFVQVCY</sequence>
<name>A0A7J0EF78_9ERIC</name>
<evidence type="ECO:0000256" key="1">
    <source>
        <dbReference type="SAM" id="MobiDB-lite"/>
    </source>
</evidence>
<dbReference type="EMBL" id="BJWL01000003">
    <property type="protein sequence ID" value="GFY85144.1"/>
    <property type="molecule type" value="Genomic_DNA"/>
</dbReference>
<proteinExistence type="predicted"/>
<feature type="region of interest" description="Disordered" evidence="1">
    <location>
        <begin position="1"/>
        <end position="95"/>
    </location>
</feature>